<dbReference type="GO" id="GO:0008168">
    <property type="term" value="F:methyltransferase activity"/>
    <property type="evidence" value="ECO:0007669"/>
    <property type="project" value="UniProtKB-KW"/>
</dbReference>
<evidence type="ECO:0000256" key="6">
    <source>
        <dbReference type="SAM" id="MobiDB-lite"/>
    </source>
</evidence>
<keyword evidence="2 7" id="KW-0489">Methyltransferase</keyword>
<dbReference type="Pfam" id="PF02353">
    <property type="entry name" value="CMAS"/>
    <property type="match status" value="1"/>
</dbReference>
<evidence type="ECO:0000256" key="1">
    <source>
        <dbReference type="ARBA" id="ARBA00010815"/>
    </source>
</evidence>
<reference evidence="8 9" key="3">
    <citation type="submission" date="2016-01" db="EMBL/GenBank/DDBJ databases">
        <title>The new phylogeny of the genus Mycobacterium.</title>
        <authorList>
            <person name="Tarcisio F."/>
            <person name="Conor M."/>
            <person name="Antonella G."/>
            <person name="Elisabetta G."/>
            <person name="Giulia F.S."/>
            <person name="Sara T."/>
            <person name="Anna F."/>
            <person name="Clotilde B."/>
            <person name="Roberto B."/>
            <person name="Veronica D.S."/>
            <person name="Fabio R."/>
            <person name="Monica P."/>
            <person name="Olivier J."/>
            <person name="Enrico T."/>
            <person name="Nicola S."/>
        </authorList>
    </citation>
    <scope>NUCLEOTIDE SEQUENCE [LARGE SCALE GENOMIC DNA]</scope>
    <source>
        <strain evidence="8 9">DSM 44626</strain>
    </source>
</reference>
<evidence type="ECO:0000313" key="9">
    <source>
        <dbReference type="Proteomes" id="UP000193710"/>
    </source>
</evidence>
<protein>
    <submittedName>
        <fullName evidence="8">Cyclopropane-fatty-acyl-phospholipid synthase</fullName>
    </submittedName>
    <submittedName>
        <fullName evidence="7">Methyltransferase, cyclopropane fatty acid synthase</fullName>
    </submittedName>
</protein>
<evidence type="ECO:0000256" key="3">
    <source>
        <dbReference type="ARBA" id="ARBA00022679"/>
    </source>
</evidence>
<proteinExistence type="inferred from homology"/>
<organism evidence="7">
    <name type="scientific">Mycobacterium triplex</name>
    <dbReference type="NCBI Taxonomy" id="47839"/>
    <lineage>
        <taxon>Bacteria</taxon>
        <taxon>Bacillati</taxon>
        <taxon>Actinomycetota</taxon>
        <taxon>Actinomycetes</taxon>
        <taxon>Mycobacteriales</taxon>
        <taxon>Mycobacteriaceae</taxon>
        <taxon>Mycobacterium</taxon>
        <taxon>Mycobacterium simiae complex</taxon>
    </lineage>
</organism>
<dbReference type="InterPro" id="IPR003333">
    <property type="entry name" value="CMAS"/>
</dbReference>
<reference evidence="7" key="2">
    <citation type="submission" date="2014-04" db="EMBL/GenBank/DDBJ databases">
        <authorList>
            <person name="Xu Y.W."/>
            <person name="Yang Q."/>
        </authorList>
    </citation>
    <scope>NUCLEOTIDE SEQUENCE</scope>
    <source>
        <strain evidence="7">DSM 44626</strain>
    </source>
</reference>
<evidence type="ECO:0000256" key="5">
    <source>
        <dbReference type="ARBA" id="ARBA00023098"/>
    </source>
</evidence>
<dbReference type="Gene3D" id="3.40.50.150">
    <property type="entry name" value="Vaccinia Virus protein VP39"/>
    <property type="match status" value="1"/>
</dbReference>
<dbReference type="PANTHER" id="PTHR43667">
    <property type="entry name" value="CYCLOPROPANE-FATTY-ACYL-PHOSPHOLIPID SYNTHASE"/>
    <property type="match status" value="1"/>
</dbReference>
<accession>A0A024K5B9</accession>
<dbReference type="GO" id="GO:0008610">
    <property type="term" value="P:lipid biosynthetic process"/>
    <property type="evidence" value="ECO:0007669"/>
    <property type="project" value="InterPro"/>
</dbReference>
<dbReference type="CDD" id="cd02440">
    <property type="entry name" value="AdoMet_MTases"/>
    <property type="match status" value="1"/>
</dbReference>
<dbReference type="InterPro" id="IPR050723">
    <property type="entry name" value="CFA/CMAS"/>
</dbReference>
<comment type="similarity">
    <text evidence="1">Belongs to the CFA/CMAS family.</text>
</comment>
<dbReference type="GO" id="GO:0032259">
    <property type="term" value="P:methylation"/>
    <property type="evidence" value="ECO:0007669"/>
    <property type="project" value="UniProtKB-KW"/>
</dbReference>
<dbReference type="PIRSF" id="PIRSF003085">
    <property type="entry name" value="CMAS"/>
    <property type="match status" value="1"/>
</dbReference>
<keyword evidence="4" id="KW-0949">S-adenosyl-L-methionine</keyword>
<evidence type="ECO:0000313" key="7">
    <source>
        <dbReference type="EMBL" id="CDO90693.1"/>
    </source>
</evidence>
<dbReference type="STRING" id="47839.BN973_05092"/>
<dbReference type="eggNOG" id="COG2230">
    <property type="taxonomic scope" value="Bacteria"/>
</dbReference>
<dbReference type="AlphaFoldDB" id="A0A024K5B9"/>
<reference evidence="7" key="1">
    <citation type="journal article" date="2014" name="Genome Announc.">
        <title>Draft Genome Sequence of Mycobacterium triplex DSM 44626.</title>
        <authorList>
            <person name="Sassi M."/>
            <person name="Croce O."/>
            <person name="Robert C."/>
            <person name="Raoult D."/>
            <person name="Drancourt M."/>
        </authorList>
    </citation>
    <scope>NUCLEOTIDE SEQUENCE [LARGE SCALE GENOMIC DNA]</scope>
    <source>
        <strain evidence="7">DSM 44626</strain>
    </source>
</reference>
<dbReference type="Proteomes" id="UP000193710">
    <property type="component" value="Unassembled WGS sequence"/>
</dbReference>
<dbReference type="HOGENOM" id="CLU_026434_6_2_11"/>
<evidence type="ECO:0000313" key="8">
    <source>
        <dbReference type="EMBL" id="ORX07465.1"/>
    </source>
</evidence>
<sequence length="413" mass="45543">MVAPAADRLADLLRTTAGVELPVRLRAWDGSEAGPPDGPVLVVRSRRALRRLLWRPGEIGLARAYVTGDIDVQGDLADGLRRAWRLARERPAVSISPGGRVVATLRAARLGALGPPPRTPASEARPSGRLHSRRRDRAVIAHHYDLSNDFYRLLLDDHMAYSAAYFTDAGQSLHDAQTAKLDLICHKLGLQPGMRLLDVGCGWGSLILHAVYNYGVRATGITLSGQQREFIEARAAERGLSDSVEVRLQDYRDFGNDPASAGVFDAVGSVEMGEHVGEQWYPAYVRILGRALRPGCKLLLQQMSRRADAAPGGGAFIEAYIAPDMHMRPLWQTLRYLQDGDFEIASVQAMREHYARTAACWIATLDGRFDEFVALLGEEVARVWRLYLTGGMLAFEEGRMGVDQILAVKPARR</sequence>
<dbReference type="InterPro" id="IPR029063">
    <property type="entry name" value="SAM-dependent_MTases_sf"/>
</dbReference>
<dbReference type="OrthoDB" id="9782855at2"/>
<name>A0A024K5B9_9MYCO</name>
<dbReference type="Proteomes" id="UP000028880">
    <property type="component" value="Unassembled WGS sequence"/>
</dbReference>
<evidence type="ECO:0000256" key="2">
    <source>
        <dbReference type="ARBA" id="ARBA00022603"/>
    </source>
</evidence>
<dbReference type="EMBL" id="LQPY01000007">
    <property type="protein sequence ID" value="ORX07465.1"/>
    <property type="molecule type" value="Genomic_DNA"/>
</dbReference>
<dbReference type="SUPFAM" id="SSF53335">
    <property type="entry name" value="S-adenosyl-L-methionine-dependent methyltransferases"/>
    <property type="match status" value="1"/>
</dbReference>
<feature type="region of interest" description="Disordered" evidence="6">
    <location>
        <begin position="112"/>
        <end position="132"/>
    </location>
</feature>
<evidence type="ECO:0000256" key="4">
    <source>
        <dbReference type="ARBA" id="ARBA00022691"/>
    </source>
</evidence>
<gene>
    <name evidence="8" type="ORF">AWC29_07025</name>
    <name evidence="7" type="ORF">BN973_05092</name>
</gene>
<keyword evidence="3 7" id="KW-0808">Transferase</keyword>
<dbReference type="EMBL" id="HG964446">
    <property type="protein sequence ID" value="CDO90693.1"/>
    <property type="molecule type" value="Genomic_DNA"/>
</dbReference>
<dbReference type="PANTHER" id="PTHR43667:SF1">
    <property type="entry name" value="CYCLOPROPANE-FATTY-ACYL-PHOSPHOLIPID SYNTHASE"/>
    <property type="match status" value="1"/>
</dbReference>
<keyword evidence="9" id="KW-1185">Reference proteome</keyword>
<keyword evidence="5" id="KW-0443">Lipid metabolism</keyword>